<evidence type="ECO:0000256" key="1">
    <source>
        <dbReference type="ARBA" id="ARBA00004496"/>
    </source>
</evidence>
<keyword evidence="5" id="KW-0949">S-adenosyl-L-methionine</keyword>
<evidence type="ECO:0000313" key="7">
    <source>
        <dbReference type="EMBL" id="VAW40410.1"/>
    </source>
</evidence>
<dbReference type="Gene3D" id="2.40.10.240">
    <property type="entry name" value="QueA-like"/>
    <property type="match status" value="1"/>
</dbReference>
<reference evidence="7" key="1">
    <citation type="submission" date="2018-06" db="EMBL/GenBank/DDBJ databases">
        <authorList>
            <person name="Zhirakovskaya E."/>
        </authorList>
    </citation>
    <scope>NUCLEOTIDE SEQUENCE</scope>
</reference>
<evidence type="ECO:0000256" key="3">
    <source>
        <dbReference type="ARBA" id="ARBA00022490"/>
    </source>
</evidence>
<dbReference type="GO" id="GO:0005737">
    <property type="term" value="C:cytoplasm"/>
    <property type="evidence" value="ECO:0007669"/>
    <property type="project" value="UniProtKB-SubCell"/>
</dbReference>
<keyword evidence="4 7" id="KW-0808">Transferase</keyword>
<evidence type="ECO:0000256" key="5">
    <source>
        <dbReference type="ARBA" id="ARBA00022691"/>
    </source>
</evidence>
<dbReference type="InterPro" id="IPR036100">
    <property type="entry name" value="QueA_sf"/>
</dbReference>
<dbReference type="AlphaFoldDB" id="A0A3B0VID5"/>
<dbReference type="InterPro" id="IPR003699">
    <property type="entry name" value="QueA"/>
</dbReference>
<keyword evidence="7" id="KW-0328">Glycosyltransferase</keyword>
<dbReference type="PANTHER" id="PTHR30307">
    <property type="entry name" value="S-ADENOSYLMETHIONINE:TRNA RIBOSYLTRANSFERASE-ISOMERASE"/>
    <property type="match status" value="1"/>
</dbReference>
<keyword evidence="7" id="KW-0413">Isomerase</keyword>
<organism evidence="7">
    <name type="scientific">hydrothermal vent metagenome</name>
    <dbReference type="NCBI Taxonomy" id="652676"/>
    <lineage>
        <taxon>unclassified sequences</taxon>
        <taxon>metagenomes</taxon>
        <taxon>ecological metagenomes</taxon>
    </lineage>
</organism>
<keyword evidence="3" id="KW-0963">Cytoplasm</keyword>
<protein>
    <submittedName>
        <fullName evidence="7">S-adenosylmethionine:tRNA ribosyltransferase-isomerase</fullName>
        <ecNumber evidence="7">2.4.99.17</ecNumber>
    </submittedName>
</protein>
<dbReference type="GO" id="GO:0051075">
    <property type="term" value="F:S-adenosylmethionine:tRNA ribosyltransferase-isomerase activity"/>
    <property type="evidence" value="ECO:0007669"/>
    <property type="project" value="UniProtKB-EC"/>
</dbReference>
<dbReference type="PANTHER" id="PTHR30307:SF0">
    <property type="entry name" value="S-ADENOSYLMETHIONINE:TRNA RIBOSYLTRANSFERASE-ISOMERASE"/>
    <property type="match status" value="1"/>
</dbReference>
<dbReference type="EMBL" id="UOEY01000102">
    <property type="protein sequence ID" value="VAW40410.1"/>
    <property type="molecule type" value="Genomic_DNA"/>
</dbReference>
<dbReference type="NCBIfam" id="TIGR00113">
    <property type="entry name" value="queA"/>
    <property type="match status" value="1"/>
</dbReference>
<dbReference type="Gene3D" id="3.40.1780.10">
    <property type="entry name" value="QueA-like"/>
    <property type="match status" value="1"/>
</dbReference>
<comment type="subcellular location">
    <subcellularLocation>
        <location evidence="1">Cytoplasm</location>
    </subcellularLocation>
</comment>
<dbReference type="HAMAP" id="MF_00113">
    <property type="entry name" value="QueA"/>
    <property type="match status" value="1"/>
</dbReference>
<sequence length="379" mass="42436">MNDNLHAATTKQTMPNSFDLAAYNYDLPPENIAQHPAARRDQSRLAVLDCENETITHKRFADITDYLRPGDLLVVNDTRVFPARLPGRKATGGKAEVLLLHYPAPIQPDQDAAEWQSAAVLALIKSSKRPKPGSSIFFGEDLRATVLELFDGGKARILLHFLAPEGKTLADLLSRYGRIPLPPYIRRPRGDTDEDARRYQTKYAVQTGSVAAPTAGLHFSAALLEDIRHRGIDIAAVTLHVGYGTFAPVRTEDIREHRIHEEYIEVPAETAQMINQAKKSGHRIWAVGTTTVRTLEFAAAESGQVREWRGLCGLYIYPGFQFRVVDNLITNFHLPRSSLLFLVSALAGRERIMHCYQEAIDLDYRFFSYGDAMALITRP</sequence>
<accession>A0A3B0VID5</accession>
<dbReference type="GO" id="GO:0008616">
    <property type="term" value="P:tRNA queuosine(34) biosynthetic process"/>
    <property type="evidence" value="ECO:0007669"/>
    <property type="project" value="UniProtKB-KW"/>
</dbReference>
<dbReference type="InterPro" id="IPR042119">
    <property type="entry name" value="QueA_dom2"/>
</dbReference>
<dbReference type="NCBIfam" id="NF001140">
    <property type="entry name" value="PRK00147.1"/>
    <property type="match status" value="1"/>
</dbReference>
<dbReference type="Pfam" id="PF02547">
    <property type="entry name" value="Queuosine_synth"/>
    <property type="match status" value="1"/>
</dbReference>
<proteinExistence type="inferred from homology"/>
<dbReference type="InterPro" id="IPR042118">
    <property type="entry name" value="QueA_dom1"/>
</dbReference>
<comment type="subunit">
    <text evidence="2">Monomer.</text>
</comment>
<dbReference type="FunFam" id="3.40.1780.10:FF:000001">
    <property type="entry name" value="S-adenosylmethionine:tRNA ribosyltransferase-isomerase"/>
    <property type="match status" value="1"/>
</dbReference>
<gene>
    <name evidence="7" type="ORF">MNBD_DELTA04-1513</name>
</gene>
<evidence type="ECO:0000256" key="6">
    <source>
        <dbReference type="ARBA" id="ARBA00022785"/>
    </source>
</evidence>
<dbReference type="SUPFAM" id="SSF111337">
    <property type="entry name" value="QueA-like"/>
    <property type="match status" value="1"/>
</dbReference>
<name>A0A3B0VID5_9ZZZZ</name>
<keyword evidence="6" id="KW-0671">Queuosine biosynthesis</keyword>
<evidence type="ECO:0000256" key="2">
    <source>
        <dbReference type="ARBA" id="ARBA00011245"/>
    </source>
</evidence>
<dbReference type="EC" id="2.4.99.17" evidence="7"/>
<evidence type="ECO:0000256" key="4">
    <source>
        <dbReference type="ARBA" id="ARBA00022679"/>
    </source>
</evidence>